<keyword evidence="3" id="KW-1185">Reference proteome</keyword>
<organism evidence="2 3">
    <name type="scientific">Lynx pardinus</name>
    <name type="common">Iberian lynx</name>
    <name type="synonym">Felis pardina</name>
    <dbReference type="NCBI Taxonomy" id="191816"/>
    <lineage>
        <taxon>Eukaryota</taxon>
        <taxon>Metazoa</taxon>
        <taxon>Chordata</taxon>
        <taxon>Craniata</taxon>
        <taxon>Vertebrata</taxon>
        <taxon>Euteleostomi</taxon>
        <taxon>Mammalia</taxon>
        <taxon>Eutheria</taxon>
        <taxon>Laurasiatheria</taxon>
        <taxon>Carnivora</taxon>
        <taxon>Feliformia</taxon>
        <taxon>Felidae</taxon>
        <taxon>Felinae</taxon>
        <taxon>Lynx</taxon>
    </lineage>
</organism>
<dbReference type="InterPro" id="IPR037231">
    <property type="entry name" value="NAP-like_sf"/>
</dbReference>
<gene>
    <name evidence="2" type="ORF">LYPA_23C020471</name>
</gene>
<dbReference type="AlphaFoldDB" id="A0A485PHH2"/>
<reference evidence="2 3" key="1">
    <citation type="submission" date="2019-01" db="EMBL/GenBank/DDBJ databases">
        <authorList>
            <person name="Alioto T."/>
            <person name="Alioto T."/>
        </authorList>
    </citation>
    <scope>NUCLEOTIDE SEQUENCE [LARGE SCALE GENOMIC DNA]</scope>
</reference>
<accession>A0A485PHH2</accession>
<dbReference type="EMBL" id="CAAGRJ010034248">
    <property type="protein sequence ID" value="VFV43683.1"/>
    <property type="molecule type" value="Genomic_DNA"/>
</dbReference>
<feature type="region of interest" description="Disordered" evidence="1">
    <location>
        <begin position="51"/>
        <end position="91"/>
    </location>
</feature>
<evidence type="ECO:0000256" key="1">
    <source>
        <dbReference type="SAM" id="MobiDB-lite"/>
    </source>
</evidence>
<evidence type="ECO:0000313" key="2">
    <source>
        <dbReference type="EMBL" id="VFV43683.1"/>
    </source>
</evidence>
<protein>
    <submittedName>
        <fullName evidence="2">Uncharacterized protein</fullName>
    </submittedName>
</protein>
<feature type="compositionally biased region" description="Basic and acidic residues" evidence="1">
    <location>
        <begin position="63"/>
        <end position="83"/>
    </location>
</feature>
<sequence>CSFFTYFYPPDYPEGRVLDVATDYKLGYFFREVLVPKSVLFFTNEASGYKYESSDNEVQEAGGEEKKVEVMRSEEPEKGPEKDLDPEESNP</sequence>
<evidence type="ECO:0000313" key="3">
    <source>
        <dbReference type="Proteomes" id="UP000386466"/>
    </source>
</evidence>
<feature type="non-terminal residue" evidence="2">
    <location>
        <position position="1"/>
    </location>
</feature>
<name>A0A485PHH2_LYNPA</name>
<dbReference type="Proteomes" id="UP000386466">
    <property type="component" value="Unassembled WGS sequence"/>
</dbReference>
<dbReference type="SUPFAM" id="SSF143113">
    <property type="entry name" value="NAP-like"/>
    <property type="match status" value="1"/>
</dbReference>
<proteinExistence type="predicted"/>